<dbReference type="EC" id="2.7.13.3" evidence="2"/>
<comment type="catalytic activity">
    <reaction evidence="1">
        <text>ATP + protein L-histidine = ADP + protein N-phospho-L-histidine.</text>
        <dbReference type="EC" id="2.7.13.3"/>
    </reaction>
</comment>
<feature type="transmembrane region" description="Helical" evidence="9">
    <location>
        <begin position="146"/>
        <end position="171"/>
    </location>
</feature>
<comment type="caution">
    <text evidence="12">The sequence shown here is derived from an EMBL/GenBank/DDBJ whole genome shotgun (WGS) entry which is preliminary data.</text>
</comment>
<dbReference type="Gene3D" id="3.30.565.10">
    <property type="entry name" value="Histidine kinase-like ATPase, C-terminal domain"/>
    <property type="match status" value="1"/>
</dbReference>
<proteinExistence type="predicted"/>
<keyword evidence="9" id="KW-1133">Transmembrane helix</keyword>
<dbReference type="Pfam" id="PF02518">
    <property type="entry name" value="HATPase_c"/>
    <property type="match status" value="1"/>
</dbReference>
<accession>A0ABT9P7W8</accession>
<dbReference type="PANTHER" id="PTHR24421:SF10">
    <property type="entry name" value="NITRATE_NITRITE SENSOR PROTEIN NARQ"/>
    <property type="match status" value="1"/>
</dbReference>
<feature type="transmembrane region" description="Helical" evidence="9">
    <location>
        <begin position="20"/>
        <end position="44"/>
    </location>
</feature>
<evidence type="ECO:0000256" key="1">
    <source>
        <dbReference type="ARBA" id="ARBA00000085"/>
    </source>
</evidence>
<evidence type="ECO:0000313" key="12">
    <source>
        <dbReference type="EMBL" id="MDP9828646.1"/>
    </source>
</evidence>
<dbReference type="RefSeq" id="WP_307246034.1">
    <property type="nucleotide sequence ID" value="NZ_JAUSQZ010000001.1"/>
</dbReference>
<evidence type="ECO:0000313" key="13">
    <source>
        <dbReference type="Proteomes" id="UP001235712"/>
    </source>
</evidence>
<feature type="transmembrane region" description="Helical" evidence="9">
    <location>
        <begin position="103"/>
        <end position="126"/>
    </location>
</feature>
<keyword evidence="4" id="KW-0808">Transferase</keyword>
<keyword evidence="9" id="KW-0812">Transmembrane</keyword>
<dbReference type="GO" id="GO:0016301">
    <property type="term" value="F:kinase activity"/>
    <property type="evidence" value="ECO:0007669"/>
    <property type="project" value="UniProtKB-KW"/>
</dbReference>
<dbReference type="InterPro" id="IPR011712">
    <property type="entry name" value="Sig_transdc_His_kin_sub3_dim/P"/>
</dbReference>
<dbReference type="Proteomes" id="UP001235712">
    <property type="component" value="Unassembled WGS sequence"/>
</dbReference>
<evidence type="ECO:0000256" key="8">
    <source>
        <dbReference type="ARBA" id="ARBA00023012"/>
    </source>
</evidence>
<dbReference type="InterPro" id="IPR036890">
    <property type="entry name" value="HATPase_C_sf"/>
</dbReference>
<evidence type="ECO:0000256" key="6">
    <source>
        <dbReference type="ARBA" id="ARBA00022777"/>
    </source>
</evidence>
<feature type="domain" description="Signal transduction histidine kinase subgroup 3 dimerisation and phosphoacceptor" evidence="11">
    <location>
        <begin position="197"/>
        <end position="260"/>
    </location>
</feature>
<dbReference type="Gene3D" id="1.20.5.1930">
    <property type="match status" value="1"/>
</dbReference>
<evidence type="ECO:0000256" key="3">
    <source>
        <dbReference type="ARBA" id="ARBA00022553"/>
    </source>
</evidence>
<sequence>MKKDEVDELPQDRVQQIVAVALSRTVLLTRAAACLTTAVVGLLVQTDGVRSAALIVVLLLSTAAGVAALPRWPTLVRSPVPLLAADAVLVLAVLGLSRGGMTYFVFAAGAAALAGAALGFAAIPLWTAQTVQGLVVCAVLLRAEEVPASLAGFLLAAPPAAVLAGIGTVLAKRVLTRQMSQTVALVTHAQRSAAAAERARLARELHDSVAKTLRAMSLAAVALPGSLRRQPALAEQLAGVISQGADAATQETRQLIEGMRLDAPEEDFATTLRRVCTLWSAETGISATATVAPVEPPVAARYELTRIAGEALVNVHRHAGATRVGITVSERGRGLVMTVRDNGRGFDVPFEADLAALQHRGHAGIVGMMERARTIGGSLTVESEPGLGTLIRVRVPVL</sequence>
<reference evidence="12 13" key="1">
    <citation type="submission" date="2023-07" db="EMBL/GenBank/DDBJ databases">
        <title>Sequencing the genomes of 1000 actinobacteria strains.</title>
        <authorList>
            <person name="Klenk H.-P."/>
        </authorList>
    </citation>
    <scope>NUCLEOTIDE SEQUENCE [LARGE SCALE GENOMIC DNA]</scope>
    <source>
        <strain evidence="12 13">DSM 44388</strain>
    </source>
</reference>
<feature type="transmembrane region" description="Helical" evidence="9">
    <location>
        <begin position="78"/>
        <end position="96"/>
    </location>
</feature>
<keyword evidence="13" id="KW-1185">Reference proteome</keyword>
<keyword evidence="9" id="KW-0472">Membrane</keyword>
<dbReference type="SUPFAM" id="SSF55874">
    <property type="entry name" value="ATPase domain of HSP90 chaperone/DNA topoisomerase II/histidine kinase"/>
    <property type="match status" value="1"/>
</dbReference>
<evidence type="ECO:0000259" key="11">
    <source>
        <dbReference type="Pfam" id="PF07730"/>
    </source>
</evidence>
<keyword evidence="7" id="KW-0067">ATP-binding</keyword>
<evidence type="ECO:0000256" key="5">
    <source>
        <dbReference type="ARBA" id="ARBA00022741"/>
    </source>
</evidence>
<evidence type="ECO:0000256" key="2">
    <source>
        <dbReference type="ARBA" id="ARBA00012438"/>
    </source>
</evidence>
<keyword evidence="8" id="KW-0902">Two-component regulatory system</keyword>
<feature type="transmembrane region" description="Helical" evidence="9">
    <location>
        <begin position="51"/>
        <end position="72"/>
    </location>
</feature>
<keyword evidence="5" id="KW-0547">Nucleotide-binding</keyword>
<keyword evidence="3" id="KW-0597">Phosphoprotein</keyword>
<evidence type="ECO:0000256" key="4">
    <source>
        <dbReference type="ARBA" id="ARBA00022679"/>
    </source>
</evidence>
<dbReference type="InterPro" id="IPR050482">
    <property type="entry name" value="Sensor_HK_TwoCompSys"/>
</dbReference>
<name>A0ABT9P7W8_9ACTN</name>
<dbReference type="PANTHER" id="PTHR24421">
    <property type="entry name" value="NITRATE/NITRITE SENSOR PROTEIN NARX-RELATED"/>
    <property type="match status" value="1"/>
</dbReference>
<dbReference type="InterPro" id="IPR003594">
    <property type="entry name" value="HATPase_dom"/>
</dbReference>
<evidence type="ECO:0000259" key="10">
    <source>
        <dbReference type="Pfam" id="PF02518"/>
    </source>
</evidence>
<keyword evidence="6 12" id="KW-0418">Kinase</keyword>
<dbReference type="Pfam" id="PF07730">
    <property type="entry name" value="HisKA_3"/>
    <property type="match status" value="1"/>
</dbReference>
<gene>
    <name evidence="12" type="ORF">J2S57_004395</name>
</gene>
<organism evidence="12 13">
    <name type="scientific">Kineosporia succinea</name>
    <dbReference type="NCBI Taxonomy" id="84632"/>
    <lineage>
        <taxon>Bacteria</taxon>
        <taxon>Bacillati</taxon>
        <taxon>Actinomycetota</taxon>
        <taxon>Actinomycetes</taxon>
        <taxon>Kineosporiales</taxon>
        <taxon>Kineosporiaceae</taxon>
        <taxon>Kineosporia</taxon>
    </lineage>
</organism>
<evidence type="ECO:0000256" key="7">
    <source>
        <dbReference type="ARBA" id="ARBA00022840"/>
    </source>
</evidence>
<dbReference type="CDD" id="cd16917">
    <property type="entry name" value="HATPase_UhpB-NarQ-NarX-like"/>
    <property type="match status" value="1"/>
</dbReference>
<evidence type="ECO:0000256" key="9">
    <source>
        <dbReference type="SAM" id="Phobius"/>
    </source>
</evidence>
<protein>
    <recommendedName>
        <fullName evidence="2">histidine kinase</fullName>
        <ecNumber evidence="2">2.7.13.3</ecNumber>
    </recommendedName>
</protein>
<dbReference type="EMBL" id="JAUSQZ010000001">
    <property type="protein sequence ID" value="MDP9828646.1"/>
    <property type="molecule type" value="Genomic_DNA"/>
</dbReference>
<feature type="domain" description="Histidine kinase/HSP90-like ATPase" evidence="10">
    <location>
        <begin position="303"/>
        <end position="397"/>
    </location>
</feature>